<evidence type="ECO:0000313" key="1">
    <source>
        <dbReference type="EMBL" id="MBB3187805.1"/>
    </source>
</evidence>
<name>A0A7W5H2J3_9PORP</name>
<dbReference type="Proteomes" id="UP000544222">
    <property type="component" value="Unassembled WGS sequence"/>
</dbReference>
<dbReference type="InterPro" id="IPR046228">
    <property type="entry name" value="DUF6261"/>
</dbReference>
<reference evidence="1 2" key="1">
    <citation type="submission" date="2020-08" db="EMBL/GenBank/DDBJ databases">
        <title>Genomic Encyclopedia of Type Strains, Phase IV (KMG-IV): sequencing the most valuable type-strain genomes for metagenomic binning, comparative biology and taxonomic classification.</title>
        <authorList>
            <person name="Goeker M."/>
        </authorList>
    </citation>
    <scope>NUCLEOTIDE SEQUENCE [LARGE SCALE GENOMIC DNA]</scope>
    <source>
        <strain evidence="1 2">DSM 27471</strain>
    </source>
</reference>
<proteinExistence type="predicted"/>
<gene>
    <name evidence="1" type="ORF">FHX64_002003</name>
</gene>
<comment type="caution">
    <text evidence="1">The sequence shown here is derived from an EMBL/GenBank/DDBJ whole genome shotgun (WGS) entry which is preliminary data.</text>
</comment>
<dbReference type="EMBL" id="JACHYB010000002">
    <property type="protein sequence ID" value="MBB3187805.1"/>
    <property type="molecule type" value="Genomic_DNA"/>
</dbReference>
<organism evidence="1 2">
    <name type="scientific">Microbacter margulisiae</name>
    <dbReference type="NCBI Taxonomy" id="1350067"/>
    <lineage>
        <taxon>Bacteria</taxon>
        <taxon>Pseudomonadati</taxon>
        <taxon>Bacteroidota</taxon>
        <taxon>Bacteroidia</taxon>
        <taxon>Bacteroidales</taxon>
        <taxon>Porphyromonadaceae</taxon>
        <taxon>Microbacter</taxon>
    </lineage>
</organism>
<dbReference type="Pfam" id="PF19775">
    <property type="entry name" value="DUF6261"/>
    <property type="match status" value="1"/>
</dbReference>
<sequence>MINNILSFSYLRRIRVQEFPEVINGMIRIVEAHDPDTLLISGPYNRLVTLQAQLPLLNKRVMAHPLTQVLDTQRSRRKQLIEAVFLQVRAGKRSGDTAVSAAVASFEPVVRSFFADYSRMNQKVIYQSVSDFLAKLKNDAPLSQNAQTLGVTPFVDELNLLQQSIESNVTTRRGDWYPDRSIDKQVVKTSVTEAFRQMLSAIELAAVEHPELAYTALINELNEFFEPYQALIRSRMTRSKTSALNTKTAGVSSTTSTAAS</sequence>
<accession>A0A7W5H2J3</accession>
<protein>
    <submittedName>
        <fullName evidence="1">Uncharacterized protein</fullName>
    </submittedName>
</protein>
<keyword evidence="2" id="KW-1185">Reference proteome</keyword>
<evidence type="ECO:0000313" key="2">
    <source>
        <dbReference type="Proteomes" id="UP000544222"/>
    </source>
</evidence>
<dbReference type="RefSeq" id="WP_183413630.1">
    <property type="nucleotide sequence ID" value="NZ_JACHYB010000002.1"/>
</dbReference>
<dbReference type="AlphaFoldDB" id="A0A7W5H2J3"/>